<dbReference type="SUPFAM" id="SSF58104">
    <property type="entry name" value="Methyl-accepting chemotaxis protein (MCP) signaling domain"/>
    <property type="match status" value="1"/>
</dbReference>
<keyword evidence="3 9" id="KW-0812">Transmembrane</keyword>
<gene>
    <name evidence="13" type="ORF">FLL46_13675</name>
</gene>
<feature type="transmembrane region" description="Helical" evidence="9">
    <location>
        <begin position="178"/>
        <end position="199"/>
    </location>
</feature>
<dbReference type="PROSITE" id="PS50111">
    <property type="entry name" value="CHEMOTAXIS_TRANSDUC_2"/>
    <property type="match status" value="1"/>
</dbReference>
<feature type="domain" description="Methyl-accepting transducer" evidence="10">
    <location>
        <begin position="260"/>
        <end position="496"/>
    </location>
</feature>
<comment type="subcellular location">
    <subcellularLocation>
        <location evidence="1">Cell inner membrane</location>
        <topology evidence="1">Multi-pass membrane protein</topology>
    </subcellularLocation>
</comment>
<feature type="domain" description="T-SNARE coiled-coil homology" evidence="11">
    <location>
        <begin position="447"/>
        <end position="509"/>
    </location>
</feature>
<evidence type="ECO:0000259" key="11">
    <source>
        <dbReference type="PROSITE" id="PS50192"/>
    </source>
</evidence>
<evidence type="ECO:0000256" key="6">
    <source>
        <dbReference type="ARBA" id="ARBA00023224"/>
    </source>
</evidence>
<sequence length="532" mass="57796">MSKIGEELFDIAEEDIPISRSLTLLTEHQLQQAILIERALFKGFHAAQNHESSLADFLDLKARIAEDTKKITLEIKQLEDFVGEAIDKVHSEAGANKFRNLLAGLKKVEIQYEEVQTQVFQTLELIENGNLDTGVEEAKKIEKLIDSLDKELILMLNDIQDFTLQSALTAEQDEKDGINLISVVFGISLLIATILPFIVAKSIANPIKNLSYRLSEVADGDGDLTMSLDEASKDETGDAARAFNRFMTKLRSVIGDVNGCTTTLGSSSSVAMEEMQATLKNVELQQAETEMVATAIEEMSRTTQDVAKNTAEAAEVAETVKQRVSEGRAAAAETQAIIEQLSEEVSNTSAVIENLSEETKSIGTVLDAIRGIAEQTNLLALNAAIEAARAGDTGRGFAVVADEVRSLAQRTQSSTGDIQKLVETLQSEAKNAVQSMQKGSDNTRLCLEKSTATAQAFDDATQSVTEITALNIQIATAAEEQSSVVEEINNNLLNIKFAAEKTTTEAQKTSQANEQITERLVELETCLGQFSI</sequence>
<protein>
    <submittedName>
        <fullName evidence="13">Methyl-accepting chemotaxis protein</fullName>
    </submittedName>
</protein>
<evidence type="ECO:0000313" key="13">
    <source>
        <dbReference type="EMBL" id="TQV87216.1"/>
    </source>
</evidence>
<dbReference type="PANTHER" id="PTHR32089">
    <property type="entry name" value="METHYL-ACCEPTING CHEMOTAXIS PROTEIN MCPB"/>
    <property type="match status" value="1"/>
</dbReference>
<dbReference type="InterPro" id="IPR000727">
    <property type="entry name" value="T_SNARE_dom"/>
</dbReference>
<dbReference type="Proteomes" id="UP000315439">
    <property type="component" value="Unassembled WGS sequence"/>
</dbReference>
<keyword evidence="2" id="KW-0997">Cell inner membrane</keyword>
<evidence type="ECO:0000256" key="3">
    <source>
        <dbReference type="ARBA" id="ARBA00022692"/>
    </source>
</evidence>
<keyword evidence="2" id="KW-1003">Cell membrane</keyword>
<evidence type="ECO:0000256" key="2">
    <source>
        <dbReference type="ARBA" id="ARBA00022519"/>
    </source>
</evidence>
<dbReference type="PANTHER" id="PTHR32089:SF119">
    <property type="entry name" value="METHYL-ACCEPTING CHEMOTAXIS PROTEIN CTPL"/>
    <property type="match status" value="1"/>
</dbReference>
<dbReference type="PRINTS" id="PR00260">
    <property type="entry name" value="CHEMTRNSDUCR"/>
</dbReference>
<name>A0A545UCN2_9GAMM</name>
<dbReference type="Gene3D" id="1.10.287.950">
    <property type="entry name" value="Methyl-accepting chemotaxis protein"/>
    <property type="match status" value="1"/>
</dbReference>
<dbReference type="FunFam" id="1.10.287.950:FF:000001">
    <property type="entry name" value="Methyl-accepting chemotaxis sensory transducer"/>
    <property type="match status" value="1"/>
</dbReference>
<keyword evidence="4 9" id="KW-1133">Transmembrane helix</keyword>
<dbReference type="CDD" id="cd06225">
    <property type="entry name" value="HAMP"/>
    <property type="match status" value="1"/>
</dbReference>
<evidence type="ECO:0000256" key="5">
    <source>
        <dbReference type="ARBA" id="ARBA00023136"/>
    </source>
</evidence>
<evidence type="ECO:0000256" key="7">
    <source>
        <dbReference type="ARBA" id="ARBA00029447"/>
    </source>
</evidence>
<dbReference type="CDD" id="cd11386">
    <property type="entry name" value="MCP_signal"/>
    <property type="match status" value="1"/>
</dbReference>
<dbReference type="AlphaFoldDB" id="A0A545UCN2"/>
<evidence type="ECO:0000259" key="12">
    <source>
        <dbReference type="PROSITE" id="PS50885"/>
    </source>
</evidence>
<evidence type="ECO:0000313" key="14">
    <source>
        <dbReference type="Proteomes" id="UP000315439"/>
    </source>
</evidence>
<dbReference type="PROSITE" id="PS50885">
    <property type="entry name" value="HAMP"/>
    <property type="match status" value="1"/>
</dbReference>
<evidence type="ECO:0000259" key="10">
    <source>
        <dbReference type="PROSITE" id="PS50111"/>
    </source>
</evidence>
<keyword evidence="5 9" id="KW-0472">Membrane</keyword>
<accession>A0A545UCN2</accession>
<dbReference type="InterPro" id="IPR003660">
    <property type="entry name" value="HAMP_dom"/>
</dbReference>
<feature type="domain" description="HAMP" evidence="12">
    <location>
        <begin position="201"/>
        <end position="255"/>
    </location>
</feature>
<dbReference type="InterPro" id="IPR004090">
    <property type="entry name" value="Chemotax_Me-accpt_rcpt"/>
</dbReference>
<comment type="similarity">
    <text evidence="7">Belongs to the methyl-accepting chemotaxis (MCP) protein family.</text>
</comment>
<keyword evidence="6 8" id="KW-0807">Transducer</keyword>
<evidence type="ECO:0000256" key="9">
    <source>
        <dbReference type="SAM" id="Phobius"/>
    </source>
</evidence>
<dbReference type="EMBL" id="VIKS01000009">
    <property type="protein sequence ID" value="TQV87216.1"/>
    <property type="molecule type" value="Genomic_DNA"/>
</dbReference>
<evidence type="ECO:0000256" key="8">
    <source>
        <dbReference type="PROSITE-ProRule" id="PRU00284"/>
    </source>
</evidence>
<comment type="caution">
    <text evidence="13">The sequence shown here is derived from an EMBL/GenBank/DDBJ whole genome shotgun (WGS) entry which is preliminary data.</text>
</comment>
<evidence type="ECO:0000256" key="4">
    <source>
        <dbReference type="ARBA" id="ARBA00022989"/>
    </source>
</evidence>
<dbReference type="PROSITE" id="PS50192">
    <property type="entry name" value="T_SNARE"/>
    <property type="match status" value="1"/>
</dbReference>
<dbReference type="Pfam" id="PF00672">
    <property type="entry name" value="HAMP"/>
    <property type="match status" value="1"/>
</dbReference>
<keyword evidence="14" id="KW-1185">Reference proteome</keyword>
<dbReference type="GO" id="GO:0005886">
    <property type="term" value="C:plasma membrane"/>
    <property type="evidence" value="ECO:0007669"/>
    <property type="project" value="UniProtKB-SubCell"/>
</dbReference>
<dbReference type="InterPro" id="IPR004089">
    <property type="entry name" value="MCPsignal_dom"/>
</dbReference>
<dbReference type="SMART" id="SM00283">
    <property type="entry name" value="MA"/>
    <property type="match status" value="1"/>
</dbReference>
<dbReference type="GO" id="GO:0007165">
    <property type="term" value="P:signal transduction"/>
    <property type="evidence" value="ECO:0007669"/>
    <property type="project" value="UniProtKB-KW"/>
</dbReference>
<dbReference type="Pfam" id="PF00015">
    <property type="entry name" value="MCPsignal"/>
    <property type="match status" value="1"/>
</dbReference>
<dbReference type="GO" id="GO:0004888">
    <property type="term" value="F:transmembrane signaling receptor activity"/>
    <property type="evidence" value="ECO:0007669"/>
    <property type="project" value="InterPro"/>
</dbReference>
<reference evidence="13 14" key="1">
    <citation type="submission" date="2019-07" db="EMBL/GenBank/DDBJ databases">
        <title>Draft genome for Aliikangiella sp. M105.</title>
        <authorList>
            <person name="Wang G."/>
        </authorList>
    </citation>
    <scope>NUCLEOTIDE SEQUENCE [LARGE SCALE GENOMIC DNA]</scope>
    <source>
        <strain evidence="13 14">M105</strain>
    </source>
</reference>
<organism evidence="13 14">
    <name type="scientific">Aliikangiella coralliicola</name>
    <dbReference type="NCBI Taxonomy" id="2592383"/>
    <lineage>
        <taxon>Bacteria</taxon>
        <taxon>Pseudomonadati</taxon>
        <taxon>Pseudomonadota</taxon>
        <taxon>Gammaproteobacteria</taxon>
        <taxon>Oceanospirillales</taxon>
        <taxon>Pleioneaceae</taxon>
        <taxon>Aliikangiella</taxon>
    </lineage>
</organism>
<dbReference type="OrthoDB" id="5613951at2"/>
<evidence type="ECO:0000256" key="1">
    <source>
        <dbReference type="ARBA" id="ARBA00004429"/>
    </source>
</evidence>
<proteinExistence type="inferred from homology"/>
<dbReference type="SMART" id="SM00304">
    <property type="entry name" value="HAMP"/>
    <property type="match status" value="1"/>
</dbReference>
<dbReference type="GO" id="GO:0006935">
    <property type="term" value="P:chemotaxis"/>
    <property type="evidence" value="ECO:0007669"/>
    <property type="project" value="InterPro"/>
</dbReference>